<dbReference type="PATRIC" id="fig|1184267.3.peg.2080"/>
<evidence type="ECO:0000256" key="2">
    <source>
        <dbReference type="SAM" id="Phobius"/>
    </source>
</evidence>
<dbReference type="HOGENOM" id="CLU_1010703_0_0_7"/>
<keyword evidence="2" id="KW-1133">Transmembrane helix</keyword>
<feature type="compositionally biased region" description="Polar residues" evidence="1">
    <location>
        <begin position="1"/>
        <end position="12"/>
    </location>
</feature>
<dbReference type="EMBL" id="CP003537">
    <property type="protein sequence ID" value="AGH96271.1"/>
    <property type="molecule type" value="Genomic_DNA"/>
</dbReference>
<keyword evidence="2" id="KW-0812">Transmembrane</keyword>
<feature type="transmembrane region" description="Helical" evidence="2">
    <location>
        <begin position="234"/>
        <end position="256"/>
    </location>
</feature>
<keyword evidence="2" id="KW-0472">Membrane</keyword>
<dbReference type="eggNOG" id="COG1714">
    <property type="taxonomic scope" value="Bacteria"/>
</dbReference>
<evidence type="ECO:0000313" key="3">
    <source>
        <dbReference type="EMBL" id="AGH96271.1"/>
    </source>
</evidence>
<feature type="compositionally biased region" description="Polar residues" evidence="1">
    <location>
        <begin position="56"/>
        <end position="83"/>
    </location>
</feature>
<evidence type="ECO:0000256" key="1">
    <source>
        <dbReference type="SAM" id="MobiDB-lite"/>
    </source>
</evidence>
<dbReference type="Proteomes" id="UP000012040">
    <property type="component" value="Chromosome"/>
</dbReference>
<evidence type="ECO:0000313" key="4">
    <source>
        <dbReference type="Proteomes" id="UP000012040"/>
    </source>
</evidence>
<dbReference type="KEGG" id="bex:A11Q_2055"/>
<dbReference type="STRING" id="1184267.A11Q_2055"/>
<sequence>MAGTNNINSNGNDPFEEFEFRPINEGLGFQKRQRSTSAASTMGMGANVDSGFEVNPTRNTPRSSPSFSAPLPRTSTPRPNTAPVTPKVPSFEIPTIEDDSIAKAQTAVNEILKNLNQKRHLDFLNETEKQKTLLKKSKPFFFAATLDAMLITAMFLLSMIAMLSITKVDLLMNLGHANTSMSVFAATGGLFLSIMFIYMVTTRAFAGFTPGEWAFDQQVGDESHQKGLSYIPRVVARTLLVTATGFILLPVLSYLFNKDIAGQLTGTPMFRKPNG</sequence>
<name>M4VE03_9BACT</name>
<protein>
    <submittedName>
        <fullName evidence="3">Putative metalloendopeptidase</fullName>
    </submittedName>
</protein>
<keyword evidence="4" id="KW-1185">Reference proteome</keyword>
<dbReference type="AlphaFoldDB" id="M4VE03"/>
<feature type="transmembrane region" description="Helical" evidence="2">
    <location>
        <begin position="140"/>
        <end position="161"/>
    </location>
</feature>
<feature type="transmembrane region" description="Helical" evidence="2">
    <location>
        <begin position="181"/>
        <end position="200"/>
    </location>
</feature>
<proteinExistence type="predicted"/>
<dbReference type="RefSeq" id="WP_015470761.1">
    <property type="nucleotide sequence ID" value="NC_020813.1"/>
</dbReference>
<organism evidence="3 4">
    <name type="scientific">Pseudobdellovibrio exovorus JSS</name>
    <dbReference type="NCBI Taxonomy" id="1184267"/>
    <lineage>
        <taxon>Bacteria</taxon>
        <taxon>Pseudomonadati</taxon>
        <taxon>Bdellovibrionota</taxon>
        <taxon>Bdellovibrionia</taxon>
        <taxon>Bdellovibrionales</taxon>
        <taxon>Pseudobdellovibrionaceae</taxon>
        <taxon>Pseudobdellovibrio</taxon>
    </lineage>
</organism>
<reference evidence="3 4" key="1">
    <citation type="journal article" date="2013" name="ISME J.">
        <title>By their genes ye shall know them: genomic signatures of predatory bacteria.</title>
        <authorList>
            <person name="Pasternak Z."/>
            <person name="Pietrokovski S."/>
            <person name="Rotem O."/>
            <person name="Gophna U."/>
            <person name="Lurie-Weinberger M.N."/>
            <person name="Jurkevitch E."/>
        </authorList>
    </citation>
    <scope>NUCLEOTIDE SEQUENCE [LARGE SCALE GENOMIC DNA]</scope>
    <source>
        <strain evidence="3 4">JSS</strain>
    </source>
</reference>
<feature type="region of interest" description="Disordered" evidence="1">
    <location>
        <begin position="1"/>
        <end position="90"/>
    </location>
</feature>
<gene>
    <name evidence="3" type="ORF">A11Q_2055</name>
</gene>
<dbReference type="OrthoDB" id="5290627at2"/>
<accession>M4VE03</accession>